<gene>
    <name evidence="2" type="ORF">PECAL_1P08190</name>
</gene>
<name>A0A8J2SF14_9STRA</name>
<dbReference type="NCBIfam" id="TIGR02167">
    <property type="entry name" value="Liste_lipo_26"/>
    <property type="match status" value="2"/>
</dbReference>
<comment type="caution">
    <text evidence="2">The sequence shown here is derived from an EMBL/GenBank/DDBJ whole genome shotgun (WGS) entry which is preliminary data.</text>
</comment>
<evidence type="ECO:0000313" key="3">
    <source>
        <dbReference type="Proteomes" id="UP000789595"/>
    </source>
</evidence>
<feature type="compositionally biased region" description="Low complexity" evidence="1">
    <location>
        <begin position="40"/>
        <end position="52"/>
    </location>
</feature>
<dbReference type="EMBL" id="CAKKNE010000001">
    <property type="protein sequence ID" value="CAH0364457.1"/>
    <property type="molecule type" value="Genomic_DNA"/>
</dbReference>
<proteinExistence type="predicted"/>
<dbReference type="Proteomes" id="UP000789595">
    <property type="component" value="Unassembled WGS sequence"/>
</dbReference>
<accession>A0A8J2SF14</accession>
<evidence type="ECO:0000256" key="1">
    <source>
        <dbReference type="SAM" id="MobiDB-lite"/>
    </source>
</evidence>
<feature type="region of interest" description="Disordered" evidence="1">
    <location>
        <begin position="1"/>
        <end position="54"/>
    </location>
</feature>
<sequence length="561" mass="62491">MGLFVATKSPKGQKKKRHKYSHGGESMKAMLRDELREDAGAAAATGPTAAEEAQCKAEDAAPAGAADATEMYKRIADWYSSPEGDALRAAWGQYPSSPETLESWPGFVAVTNAYLDHAGPPTAPAANQFEGAVAEEEPGSPVLEDDAEAWKAHCRNVVAMVEGTVVGETAPGDPVMAGEVVRVEAEAGSEPVVASEVVPEVMERKAPAKGPTRGSVEATGPVLTNETLRDWVKRWCKGKKKGLPHISKWNTSQVTDTSELFKDQVNFNDDIGAWDTSSVTTMRGMFAFSGHDAAPMQFNQNIGSWRVDKVTDMSSMFRGTSAFNQPIGGWQVDKVTNMHKMFDRAESFDQPIGGWRVDQVMDMSIMFWGAKSFNQPLNDWRVDKVTNMSRMFERAESFDQPLGDWRVDNVTNMRRMFFKASSFNQPLNDWRVDNVTDMGAMFCGASSFNQPLNDWRVDNVRNMSCMFEGASSFNQPLNDWRVDNVTNMRSMFEHASRFNQPLNDWRVDNVTNMSSMFLSAYSFNHPLGDWRLRSDCKTWMMLDCIDFRNSSPVKESCCAIS</sequence>
<keyword evidence="3" id="KW-1185">Reference proteome</keyword>
<dbReference type="OrthoDB" id="198097at2759"/>
<reference evidence="2" key="1">
    <citation type="submission" date="2021-11" db="EMBL/GenBank/DDBJ databases">
        <authorList>
            <consortium name="Genoscope - CEA"/>
            <person name="William W."/>
        </authorList>
    </citation>
    <scope>NUCLEOTIDE SEQUENCE</scope>
</reference>
<evidence type="ECO:0008006" key="4">
    <source>
        <dbReference type="Google" id="ProtNLM"/>
    </source>
</evidence>
<feature type="compositionally biased region" description="Basic and acidic residues" evidence="1">
    <location>
        <begin position="30"/>
        <end position="39"/>
    </location>
</feature>
<evidence type="ECO:0000313" key="2">
    <source>
        <dbReference type="EMBL" id="CAH0364457.1"/>
    </source>
</evidence>
<organism evidence="2 3">
    <name type="scientific">Pelagomonas calceolata</name>
    <dbReference type="NCBI Taxonomy" id="35677"/>
    <lineage>
        <taxon>Eukaryota</taxon>
        <taxon>Sar</taxon>
        <taxon>Stramenopiles</taxon>
        <taxon>Ochrophyta</taxon>
        <taxon>Pelagophyceae</taxon>
        <taxon>Pelagomonadales</taxon>
        <taxon>Pelagomonadaceae</taxon>
        <taxon>Pelagomonas</taxon>
    </lineage>
</organism>
<dbReference type="Pfam" id="PF03382">
    <property type="entry name" value="DUF285"/>
    <property type="match status" value="2"/>
</dbReference>
<dbReference type="AlphaFoldDB" id="A0A8J2SF14"/>
<dbReference type="InterPro" id="IPR005046">
    <property type="entry name" value="DUF285"/>
</dbReference>
<dbReference type="InterPro" id="IPR011889">
    <property type="entry name" value="Liste_lipo_26"/>
</dbReference>
<feature type="compositionally biased region" description="Basic residues" evidence="1">
    <location>
        <begin position="11"/>
        <end position="21"/>
    </location>
</feature>
<protein>
    <recommendedName>
        <fullName evidence="4">BspA family leucine-rich repeat surface protein</fullName>
    </recommendedName>
</protein>